<dbReference type="AlphaFoldDB" id="A0A926HZL7"/>
<evidence type="ECO:0000313" key="3">
    <source>
        <dbReference type="EMBL" id="MBC8541578.1"/>
    </source>
</evidence>
<dbReference type="GO" id="GO:0033539">
    <property type="term" value="P:fatty acid beta-oxidation using acyl-CoA dehydrogenase"/>
    <property type="evidence" value="ECO:0007669"/>
    <property type="project" value="TreeGrafter"/>
</dbReference>
<dbReference type="GO" id="GO:0009055">
    <property type="term" value="F:electron transfer activity"/>
    <property type="evidence" value="ECO:0007669"/>
    <property type="project" value="InterPro"/>
</dbReference>
<dbReference type="InterPro" id="IPR001308">
    <property type="entry name" value="ETF_a/FixB"/>
</dbReference>
<reference evidence="3" key="1">
    <citation type="submission" date="2020-08" db="EMBL/GenBank/DDBJ databases">
        <title>Genome public.</title>
        <authorList>
            <person name="Liu C."/>
            <person name="Sun Q."/>
        </authorList>
    </citation>
    <scope>NUCLEOTIDE SEQUENCE</scope>
    <source>
        <strain evidence="3">H8</strain>
    </source>
</reference>
<comment type="caution">
    <text evidence="3">The sequence shown here is derived from an EMBL/GenBank/DDBJ whole genome shotgun (WGS) entry which is preliminary data.</text>
</comment>
<evidence type="ECO:0000259" key="2">
    <source>
        <dbReference type="SMART" id="SM00893"/>
    </source>
</evidence>
<evidence type="ECO:0000313" key="4">
    <source>
        <dbReference type="Proteomes" id="UP000611762"/>
    </source>
</evidence>
<comment type="similarity">
    <text evidence="1">Belongs to the ETF alpha-subunit/FixB family.</text>
</comment>
<dbReference type="Proteomes" id="UP000611762">
    <property type="component" value="Unassembled WGS sequence"/>
</dbReference>
<dbReference type="Gene3D" id="3.40.50.1220">
    <property type="entry name" value="TPP-binding domain"/>
    <property type="match status" value="1"/>
</dbReference>
<evidence type="ECO:0000256" key="1">
    <source>
        <dbReference type="ARBA" id="ARBA00005817"/>
    </source>
</evidence>
<name>A0A926HZL7_9FIRM</name>
<sequence length="450" mass="48959">MKIVVCAKIIKGEINPFDACALETALRLSDDVTVVSMAPPSAINELTRLTRLGAKVISITDSAYAGSDTLATSYILSCAINKIDYDLIICGRQTIDGDTAQVGPSLATRLNINLITNVLDVSLNDNTLSCKTRIKDETCTLPALITVERINELRFPSIFSKAGTPMLWNNIDLKADLSKCGLNGSPTQVLKTFENEKGKRHCKFISFHELDSLIDDLLKKEKSGIEFSPSKTKLKSVWAIGKEVEQEAFAIAENVIVLDEKDPFKIAEIARKDCPDVILWSADLWGRKNAPIVASLLETGLCADCTALENDGERLYMYRPALGGNIIAKIECKTKPQMATVRTTPDFADIIVSGGKGVANKIDKLEKIALKYNAELGASRGLVDMGKIPYSAQIGLTGKTVCPKIYIAIGISGAVHHTVAIENADTIIAINPDKDARIFEYADFGIIDEF</sequence>
<dbReference type="SUPFAM" id="SSF52467">
    <property type="entry name" value="DHS-like NAD/FAD-binding domain"/>
    <property type="match status" value="1"/>
</dbReference>
<dbReference type="SUPFAM" id="SSF52402">
    <property type="entry name" value="Adenine nucleotide alpha hydrolases-like"/>
    <property type="match status" value="2"/>
</dbReference>
<gene>
    <name evidence="3" type="ORF">H8698_11375</name>
</gene>
<dbReference type="InterPro" id="IPR014730">
    <property type="entry name" value="ETF_a/b_N"/>
</dbReference>
<dbReference type="InterPro" id="IPR014731">
    <property type="entry name" value="ETF_asu_C"/>
</dbReference>
<dbReference type="InterPro" id="IPR029035">
    <property type="entry name" value="DHS-like_NAD/FAD-binding_dom"/>
</dbReference>
<dbReference type="Pfam" id="PF01012">
    <property type="entry name" value="ETF"/>
    <property type="match status" value="2"/>
</dbReference>
<accession>A0A926HZL7</accession>
<keyword evidence="4" id="KW-1185">Reference proteome</keyword>
<dbReference type="InterPro" id="IPR014729">
    <property type="entry name" value="Rossmann-like_a/b/a_fold"/>
</dbReference>
<dbReference type="Gene3D" id="3.40.50.620">
    <property type="entry name" value="HUPs"/>
    <property type="match status" value="2"/>
</dbReference>
<dbReference type="SMART" id="SM00893">
    <property type="entry name" value="ETF"/>
    <property type="match status" value="2"/>
</dbReference>
<proteinExistence type="inferred from homology"/>
<feature type="domain" description="Electron transfer flavoprotein alpha/beta-subunit N-terminal" evidence="2">
    <location>
        <begin position="222"/>
        <end position="380"/>
    </location>
</feature>
<dbReference type="Pfam" id="PF00766">
    <property type="entry name" value="ETF_alpha"/>
    <property type="match status" value="1"/>
</dbReference>
<dbReference type="PANTHER" id="PTHR43153:SF1">
    <property type="entry name" value="ELECTRON TRANSFER FLAVOPROTEIN SUBUNIT ALPHA, MITOCHONDRIAL"/>
    <property type="match status" value="1"/>
</dbReference>
<dbReference type="RefSeq" id="WP_249313595.1">
    <property type="nucleotide sequence ID" value="NZ_JACRSU010000004.1"/>
</dbReference>
<dbReference type="EMBL" id="JACRSU010000004">
    <property type="protein sequence ID" value="MBC8541578.1"/>
    <property type="molecule type" value="Genomic_DNA"/>
</dbReference>
<dbReference type="PANTHER" id="PTHR43153">
    <property type="entry name" value="ELECTRON TRANSFER FLAVOPROTEIN ALPHA"/>
    <property type="match status" value="1"/>
</dbReference>
<dbReference type="GO" id="GO:0050660">
    <property type="term" value="F:flavin adenine dinucleotide binding"/>
    <property type="evidence" value="ECO:0007669"/>
    <property type="project" value="InterPro"/>
</dbReference>
<protein>
    <recommendedName>
        <fullName evidence="2">Electron transfer flavoprotein alpha/beta-subunit N-terminal domain-containing protein</fullName>
    </recommendedName>
</protein>
<feature type="domain" description="Electron transfer flavoprotein alpha/beta-subunit N-terminal" evidence="2">
    <location>
        <begin position="2"/>
        <end position="177"/>
    </location>
</feature>
<organism evidence="3 4">
    <name type="scientific">Congzhengia minquanensis</name>
    <dbReference type="NCBI Taxonomy" id="2763657"/>
    <lineage>
        <taxon>Bacteria</taxon>
        <taxon>Bacillati</taxon>
        <taxon>Bacillota</taxon>
        <taxon>Clostridia</taxon>
        <taxon>Eubacteriales</taxon>
        <taxon>Oscillospiraceae</taxon>
        <taxon>Congzhengia</taxon>
    </lineage>
</organism>